<evidence type="ECO:0000256" key="1">
    <source>
        <dbReference type="ARBA" id="ARBA00006479"/>
    </source>
</evidence>
<sequence length="375" mass="40898">MNDFYTDERIVMTLDAGGTNFAFSAIKNGQQITDSIVFPSFATDKEKCLKTIIEGFKRVKDTISPLIPSAISFAFPGPADYKNGIIGDLPNFPSFRGGIALGPMLEHIFQIPTFINNDGDLFTYGEAVAGFLPFINKKLKEKNINKSYSNLIGITLGTGFGAGVVVNTQICQGDNSAAGELWLTQNYFSPNIIAEESVSIRAIQRVYKRDSASNEILDPEDIYLIAKGEKHGNKEAALKAFEEMGTALGGALVNTISLVDAPVVIGGGIAGAAEFIIPKILEHLNGNIADNNGNKYKRVIPEIFYLDNPESYNNFIKNTGVEVEVPFTDKKVIYNEQKKIPIGLSKLGTSEAIWLGAYYLALNNLDKKAFSEKIV</sequence>
<reference evidence="2" key="1">
    <citation type="submission" date="2022-03" db="EMBL/GenBank/DDBJ databases">
        <title>Description of Abyssus ytuae gen. nov., sp. nov., a novel member of the family Flavobacteriaceae isolated from the sediment of Mariana Trench.</title>
        <authorList>
            <person name="Zhang J."/>
            <person name="Xu X."/>
        </authorList>
    </citation>
    <scope>NUCLEOTIDE SEQUENCE</scope>
    <source>
        <strain evidence="2">MT3330</strain>
    </source>
</reference>
<dbReference type="Gene3D" id="3.30.420.40">
    <property type="match status" value="2"/>
</dbReference>
<gene>
    <name evidence="2" type="ORF">MQE35_16280</name>
</gene>
<proteinExistence type="inferred from homology"/>
<name>A0A9E6ZN05_9FLAO</name>
<dbReference type="InterPro" id="IPR043129">
    <property type="entry name" value="ATPase_NBD"/>
</dbReference>
<accession>A0A9E6ZN05</accession>
<dbReference type="AlphaFoldDB" id="A0A9E6ZN05"/>
<organism evidence="2 3">
    <name type="scientific">Abyssalbus ytuae</name>
    <dbReference type="NCBI Taxonomy" id="2926907"/>
    <lineage>
        <taxon>Bacteria</taxon>
        <taxon>Pseudomonadati</taxon>
        <taxon>Bacteroidota</taxon>
        <taxon>Flavobacteriia</taxon>
        <taxon>Flavobacteriales</taxon>
        <taxon>Flavobacteriaceae</taxon>
        <taxon>Abyssalbus</taxon>
    </lineage>
</organism>
<dbReference type="EMBL" id="CP094358">
    <property type="protein sequence ID" value="UOB17280.1"/>
    <property type="molecule type" value="Genomic_DNA"/>
</dbReference>
<keyword evidence="3" id="KW-1185">Reference proteome</keyword>
<evidence type="ECO:0000313" key="2">
    <source>
        <dbReference type="EMBL" id="UOB17280.1"/>
    </source>
</evidence>
<dbReference type="InterPro" id="IPR000600">
    <property type="entry name" value="ROK"/>
</dbReference>
<dbReference type="CDD" id="cd23763">
    <property type="entry name" value="ASKHA_ATPase_ROK"/>
    <property type="match status" value="1"/>
</dbReference>
<dbReference type="PANTHER" id="PTHR18964:SF149">
    <property type="entry name" value="BIFUNCTIONAL UDP-N-ACETYLGLUCOSAMINE 2-EPIMERASE_N-ACETYLMANNOSAMINE KINASE"/>
    <property type="match status" value="1"/>
</dbReference>
<dbReference type="SUPFAM" id="SSF53067">
    <property type="entry name" value="Actin-like ATPase domain"/>
    <property type="match status" value="1"/>
</dbReference>
<comment type="similarity">
    <text evidence="1">Belongs to the ROK (NagC/XylR) family.</text>
</comment>
<protein>
    <submittedName>
        <fullName evidence="2">ROK family protein</fullName>
    </submittedName>
</protein>
<dbReference type="PANTHER" id="PTHR18964">
    <property type="entry name" value="ROK (REPRESSOR, ORF, KINASE) FAMILY"/>
    <property type="match status" value="1"/>
</dbReference>
<dbReference type="KEGG" id="fbm:MQE35_16280"/>
<dbReference type="RefSeq" id="WP_255842622.1">
    <property type="nucleotide sequence ID" value="NZ_CP094358.1"/>
</dbReference>
<dbReference type="Pfam" id="PF00480">
    <property type="entry name" value="ROK"/>
    <property type="match status" value="1"/>
</dbReference>
<dbReference type="Proteomes" id="UP000831290">
    <property type="component" value="Chromosome"/>
</dbReference>
<evidence type="ECO:0000313" key="3">
    <source>
        <dbReference type="Proteomes" id="UP000831290"/>
    </source>
</evidence>